<dbReference type="EMBL" id="DMAI01000226">
    <property type="protein sequence ID" value="HAE48608.1"/>
    <property type="molecule type" value="Genomic_DNA"/>
</dbReference>
<dbReference type="EMBL" id="LPZR01000184">
    <property type="protein sequence ID" value="KYO51002.1"/>
    <property type="molecule type" value="Genomic_DNA"/>
</dbReference>
<comment type="caution">
    <text evidence="8">The sequence shown here is derived from an EMBL/GenBank/DDBJ whole genome shotgun (WGS) entry which is preliminary data.</text>
</comment>
<dbReference type="AlphaFoldDB" id="A0A162KDG6"/>
<evidence type="ECO:0000256" key="4">
    <source>
        <dbReference type="ARBA" id="ARBA00022967"/>
    </source>
</evidence>
<dbReference type="Proteomes" id="UP000075787">
    <property type="component" value="Unassembled WGS sequence"/>
</dbReference>
<name>A0A162KDG6_9PROT</name>
<evidence type="ECO:0000313" key="8">
    <source>
        <dbReference type="EMBL" id="KYO51002.1"/>
    </source>
</evidence>
<keyword evidence="4" id="KW-1278">Translocase</keyword>
<dbReference type="PANTHER" id="PTHR42794:SF1">
    <property type="entry name" value="HEMIN IMPORT ATP-BINDING PROTEIN HMUV"/>
    <property type="match status" value="1"/>
</dbReference>
<dbReference type="InterPro" id="IPR003593">
    <property type="entry name" value="AAA+_ATPase"/>
</dbReference>
<proteinExistence type="predicted"/>
<dbReference type="OrthoDB" id="9810077at2"/>
<dbReference type="PROSITE" id="PS00211">
    <property type="entry name" value="ABC_TRANSPORTER_1"/>
    <property type="match status" value="1"/>
</dbReference>
<feature type="domain" description="ABC transporter" evidence="6">
    <location>
        <begin position="2"/>
        <end position="243"/>
    </location>
</feature>
<dbReference type="Gene3D" id="3.40.50.300">
    <property type="entry name" value="P-loop containing nucleotide triphosphate hydrolases"/>
    <property type="match status" value="1"/>
</dbReference>
<evidence type="ECO:0000313" key="9">
    <source>
        <dbReference type="Proteomes" id="UP000075787"/>
    </source>
</evidence>
<dbReference type="Pfam" id="PF00005">
    <property type="entry name" value="ABC_tran"/>
    <property type="match status" value="1"/>
</dbReference>
<organism evidence="8 9">
    <name type="scientific">Tistrella mobilis</name>
    <dbReference type="NCBI Taxonomy" id="171437"/>
    <lineage>
        <taxon>Bacteria</taxon>
        <taxon>Pseudomonadati</taxon>
        <taxon>Pseudomonadota</taxon>
        <taxon>Alphaproteobacteria</taxon>
        <taxon>Geminicoccales</taxon>
        <taxon>Geminicoccaceae</taxon>
        <taxon>Tistrella</taxon>
    </lineage>
</organism>
<evidence type="ECO:0000313" key="7">
    <source>
        <dbReference type="EMBL" id="HAE48608.1"/>
    </source>
</evidence>
<evidence type="ECO:0000256" key="3">
    <source>
        <dbReference type="ARBA" id="ARBA00022840"/>
    </source>
</evidence>
<dbReference type="SUPFAM" id="SSF52540">
    <property type="entry name" value="P-loop containing nucleoside triphosphate hydrolases"/>
    <property type="match status" value="1"/>
</dbReference>
<dbReference type="GO" id="GO:0016887">
    <property type="term" value="F:ATP hydrolysis activity"/>
    <property type="evidence" value="ECO:0007669"/>
    <property type="project" value="InterPro"/>
</dbReference>
<reference evidence="7 10" key="2">
    <citation type="journal article" date="2018" name="Nat. Biotechnol.">
        <title>A standardized bacterial taxonomy based on genome phylogeny substantially revises the tree of life.</title>
        <authorList>
            <person name="Parks D.H."/>
            <person name="Chuvochina M."/>
            <person name="Waite D.W."/>
            <person name="Rinke C."/>
            <person name="Skarshewski A."/>
            <person name="Chaumeil P.A."/>
            <person name="Hugenholtz P."/>
        </authorList>
    </citation>
    <scope>NUCLEOTIDE SEQUENCE [LARGE SCALE GENOMIC DNA]</scope>
    <source>
        <strain evidence="7">UBA8739</strain>
    </source>
</reference>
<reference evidence="8 9" key="1">
    <citation type="submission" date="2015-12" db="EMBL/GenBank/DDBJ databases">
        <title>Genome sequence of Tistrella mobilis MCCC 1A02139.</title>
        <authorList>
            <person name="Lu L."/>
            <person name="Lai Q."/>
            <person name="Shao Z."/>
            <person name="Qian P."/>
        </authorList>
    </citation>
    <scope>NUCLEOTIDE SEQUENCE [LARGE SCALE GENOMIC DNA]</scope>
    <source>
        <strain evidence="8 9">MCCC 1A02139</strain>
    </source>
</reference>
<dbReference type="InterPro" id="IPR027417">
    <property type="entry name" value="P-loop_NTPase"/>
</dbReference>
<evidence type="ECO:0000256" key="5">
    <source>
        <dbReference type="ARBA" id="ARBA00037066"/>
    </source>
</evidence>
<dbReference type="InterPro" id="IPR017871">
    <property type="entry name" value="ABC_transporter-like_CS"/>
</dbReference>
<comment type="function">
    <text evidence="5">Part of the ABC transporter complex HmuTUV involved in hemin import. Responsible for energy coupling to the transport system.</text>
</comment>
<evidence type="ECO:0000313" key="10">
    <source>
        <dbReference type="Proteomes" id="UP000257706"/>
    </source>
</evidence>
<evidence type="ECO:0000259" key="6">
    <source>
        <dbReference type="PROSITE" id="PS50893"/>
    </source>
</evidence>
<dbReference type="InterPro" id="IPR003439">
    <property type="entry name" value="ABC_transporter-like_ATP-bd"/>
</dbReference>
<dbReference type="RefSeq" id="WP_062767195.1">
    <property type="nucleotide sequence ID" value="NZ_CP121045.1"/>
</dbReference>
<dbReference type="PROSITE" id="PS50893">
    <property type="entry name" value="ABC_TRANSPORTER_2"/>
    <property type="match status" value="1"/>
</dbReference>
<dbReference type="SMART" id="SM00382">
    <property type="entry name" value="AAA"/>
    <property type="match status" value="1"/>
</dbReference>
<dbReference type="PANTHER" id="PTHR42794">
    <property type="entry name" value="HEMIN IMPORT ATP-BINDING PROTEIN HMUV"/>
    <property type="match status" value="1"/>
</dbReference>
<keyword evidence="3 7" id="KW-0067">ATP-binding</keyword>
<protein>
    <submittedName>
        <fullName evidence="7">Hemin ABC transporter ATP-binding protein</fullName>
    </submittedName>
</protein>
<dbReference type="CDD" id="cd03214">
    <property type="entry name" value="ABC_Iron-Siderophores_B12_Hemin"/>
    <property type="match status" value="1"/>
</dbReference>
<keyword evidence="2" id="KW-0547">Nucleotide-binding</keyword>
<dbReference type="GeneID" id="97242234"/>
<evidence type="ECO:0000256" key="1">
    <source>
        <dbReference type="ARBA" id="ARBA00022448"/>
    </source>
</evidence>
<sequence length="262" mass="27247">MLSLTRVTCRRGGRTLVDEADLDIQPGRLVAILGCNGAGKSTLLGLATGAIRPDGGRVALDGVSLERIPAGKLAQRRAVMGQADMLGFAFTAAEVVALGRAPFRGVATPDEDAVAIRQAMADTGIGPLADRIVTRLSGGERRRVQLARTLAQAAGCRAEPGTRALLLDEPNAALDIARQRDLARVMRQAADGGLAVAAVLHDPDLAAAVADEVVLMRAGRILDRGAPARVLTAAALDAVYDVTAHVVLDGTTGRPRIGFSWL</sequence>
<keyword evidence="1" id="KW-0813">Transport</keyword>
<accession>A0A162KDG6</accession>
<gene>
    <name evidence="8" type="ORF">AUP44_10780</name>
    <name evidence="7" type="ORF">DCK97_14415</name>
</gene>
<dbReference type="Proteomes" id="UP000257706">
    <property type="component" value="Unassembled WGS sequence"/>
</dbReference>
<evidence type="ECO:0000256" key="2">
    <source>
        <dbReference type="ARBA" id="ARBA00022741"/>
    </source>
</evidence>
<dbReference type="GO" id="GO:0005524">
    <property type="term" value="F:ATP binding"/>
    <property type="evidence" value="ECO:0007669"/>
    <property type="project" value="UniProtKB-KW"/>
</dbReference>